<name>A0A3S4ZYB2_9PLAT</name>
<protein>
    <submittedName>
        <fullName evidence="1">Uncharacterized protein</fullName>
    </submittedName>
</protein>
<evidence type="ECO:0000313" key="2">
    <source>
        <dbReference type="Proteomes" id="UP000784294"/>
    </source>
</evidence>
<keyword evidence="2" id="KW-1185">Reference proteome</keyword>
<dbReference type="AlphaFoldDB" id="A0A3S4ZYB2"/>
<sequence length="110" mass="12912">MAKEIQSVLAQKVGGCLVDCINLNVVLKPNGCSTTKIRQRLLVRLTYEALHHVLPYEMKVFASIAHVYVHELEENFERSPHQRTVIMRYLGDFFAWKRHFARIVPERRHL</sequence>
<dbReference type="Proteomes" id="UP000784294">
    <property type="component" value="Unassembled WGS sequence"/>
</dbReference>
<evidence type="ECO:0000313" key="1">
    <source>
        <dbReference type="EMBL" id="VEL15018.1"/>
    </source>
</evidence>
<gene>
    <name evidence="1" type="ORF">PXEA_LOCUS8458</name>
</gene>
<proteinExistence type="predicted"/>
<organism evidence="1 2">
    <name type="scientific">Protopolystoma xenopodis</name>
    <dbReference type="NCBI Taxonomy" id="117903"/>
    <lineage>
        <taxon>Eukaryota</taxon>
        <taxon>Metazoa</taxon>
        <taxon>Spiralia</taxon>
        <taxon>Lophotrochozoa</taxon>
        <taxon>Platyhelminthes</taxon>
        <taxon>Monogenea</taxon>
        <taxon>Polyopisthocotylea</taxon>
        <taxon>Polystomatidea</taxon>
        <taxon>Polystomatidae</taxon>
        <taxon>Protopolystoma</taxon>
    </lineage>
</organism>
<dbReference type="EMBL" id="CAAALY010023135">
    <property type="protein sequence ID" value="VEL15018.1"/>
    <property type="molecule type" value="Genomic_DNA"/>
</dbReference>
<comment type="caution">
    <text evidence="1">The sequence shown here is derived from an EMBL/GenBank/DDBJ whole genome shotgun (WGS) entry which is preliminary data.</text>
</comment>
<accession>A0A3S4ZYB2</accession>
<reference evidence="1" key="1">
    <citation type="submission" date="2018-11" db="EMBL/GenBank/DDBJ databases">
        <authorList>
            <consortium name="Pathogen Informatics"/>
        </authorList>
    </citation>
    <scope>NUCLEOTIDE SEQUENCE</scope>
</reference>